<proteinExistence type="predicted"/>
<organism evidence="1 2">
    <name type="scientific">Crocosphaera watsonii WH 0402</name>
    <dbReference type="NCBI Taxonomy" id="1284629"/>
    <lineage>
        <taxon>Bacteria</taxon>
        <taxon>Bacillati</taxon>
        <taxon>Cyanobacteriota</taxon>
        <taxon>Cyanophyceae</taxon>
        <taxon>Oscillatoriophycideae</taxon>
        <taxon>Chroococcales</taxon>
        <taxon>Aphanothecaceae</taxon>
        <taxon>Crocosphaera</taxon>
    </lineage>
</organism>
<accession>T2JKF8</accession>
<dbReference type="InterPro" id="IPR019734">
    <property type="entry name" value="TPR_rpt"/>
</dbReference>
<dbReference type="InterPro" id="IPR011990">
    <property type="entry name" value="TPR-like_helical_dom_sf"/>
</dbReference>
<reference evidence="1 2" key="2">
    <citation type="submission" date="2013-09" db="EMBL/GenBank/DDBJ databases">
        <title>Whole genome comparison of six Crocosphaera watsonii strains with differing phenotypes.</title>
        <authorList>
            <person name="Bench S.R."/>
            <person name="Heller P."/>
            <person name="Frank I."/>
            <person name="Arciniega M."/>
            <person name="Shilova I.N."/>
            <person name="Zehr J.P."/>
        </authorList>
    </citation>
    <scope>NUCLEOTIDE SEQUENCE [LARGE SCALE GENOMIC DNA]</scope>
    <source>
        <strain evidence="1 2">WH 0402</strain>
    </source>
</reference>
<dbReference type="Gene3D" id="1.25.40.10">
    <property type="entry name" value="Tetratricopeptide repeat domain"/>
    <property type="match status" value="1"/>
</dbReference>
<gene>
    <name evidence="1" type="ORF">CWATWH0402_3797</name>
</gene>
<protein>
    <submittedName>
        <fullName evidence="1">Soluble lytic murein transglycosylase</fullName>
    </submittedName>
</protein>
<dbReference type="Proteomes" id="UP000018130">
    <property type="component" value="Unassembled WGS sequence"/>
</dbReference>
<dbReference type="AlphaFoldDB" id="T2JKF8"/>
<dbReference type="Pfam" id="PF13174">
    <property type="entry name" value="TPR_6"/>
    <property type="match status" value="1"/>
</dbReference>
<name>T2JKF8_CROWT</name>
<dbReference type="SUPFAM" id="SSF48452">
    <property type="entry name" value="TPR-like"/>
    <property type="match status" value="1"/>
</dbReference>
<evidence type="ECO:0000313" key="1">
    <source>
        <dbReference type="EMBL" id="CCQ65601.1"/>
    </source>
</evidence>
<comment type="caution">
    <text evidence="1">The sequence shown here is derived from an EMBL/GenBank/DDBJ whole genome shotgun (WGS) entry which is preliminary data.</text>
</comment>
<evidence type="ECO:0000313" key="2">
    <source>
        <dbReference type="Proteomes" id="UP000018130"/>
    </source>
</evidence>
<dbReference type="EMBL" id="CAQN01000221">
    <property type="protein sequence ID" value="CCQ65601.1"/>
    <property type="molecule type" value="Genomic_DNA"/>
</dbReference>
<sequence length="223" mass="25422">MLKPLKNKRPLLILSSLALLGSISTVALTPKVLEWFETRQQAKIETALEEDINQPSLVLTLAEVPEKQRREQLEAIAASKNLSLERSRARYLLASDLLKEYEGGPALRQLERLEKEYPPMKPYILLKRGRGYELSNETDLAQATWKELIETYPDSLASAKALYKLGNYDPSYWDQGIERFPQHPNIQAVIRQRLKENPKQPQLLLLLAKYAANDPKATPYAIA</sequence>
<reference evidence="1 2" key="1">
    <citation type="submission" date="2013-01" db="EMBL/GenBank/DDBJ databases">
        <authorList>
            <person name="Bench S."/>
        </authorList>
    </citation>
    <scope>NUCLEOTIDE SEQUENCE [LARGE SCALE GENOMIC DNA]</scope>
    <source>
        <strain evidence="1 2">WH 0402</strain>
    </source>
</reference>